<dbReference type="Pfam" id="PF23034">
    <property type="entry name" value="DUF7035"/>
    <property type="match status" value="1"/>
</dbReference>
<dbReference type="InterPro" id="IPR055462">
    <property type="entry name" value="DUF7034"/>
</dbReference>
<dbReference type="Pfam" id="PF24893">
    <property type="entry name" value="DUF7743"/>
    <property type="match status" value="1"/>
</dbReference>
<feature type="domain" description="DUF7035" evidence="4">
    <location>
        <begin position="619"/>
        <end position="757"/>
    </location>
</feature>
<feature type="domain" description="DUF7034" evidence="3">
    <location>
        <begin position="767"/>
        <end position="891"/>
    </location>
</feature>
<evidence type="ECO:0008006" key="9">
    <source>
        <dbReference type="Google" id="ProtNLM"/>
    </source>
</evidence>
<reference evidence="7" key="1">
    <citation type="submission" date="2020-01" db="EMBL/GenBank/DDBJ databases">
        <title>Development of genomics and gene disruption for Polysphondylium violaceum indicates a role for the polyketide synthase stlB in stalk morphogenesis.</title>
        <authorList>
            <person name="Narita B."/>
            <person name="Kawabe Y."/>
            <person name="Kin K."/>
            <person name="Saito T."/>
            <person name="Gibbs R."/>
            <person name="Kuspa A."/>
            <person name="Muzny D."/>
            <person name="Queller D."/>
            <person name="Richards S."/>
            <person name="Strassman J."/>
            <person name="Sucgang R."/>
            <person name="Worley K."/>
            <person name="Schaap P."/>
        </authorList>
    </citation>
    <scope>NUCLEOTIDE SEQUENCE</scope>
    <source>
        <strain evidence="7">QSvi11</strain>
    </source>
</reference>
<accession>A0A8J4PJX2</accession>
<dbReference type="Pfam" id="PF23033">
    <property type="entry name" value="DUF7034"/>
    <property type="match status" value="1"/>
</dbReference>
<evidence type="ECO:0000259" key="3">
    <source>
        <dbReference type="Pfam" id="PF23033"/>
    </source>
</evidence>
<keyword evidence="8" id="KW-1185">Reference proteome</keyword>
<evidence type="ECO:0000259" key="6">
    <source>
        <dbReference type="Pfam" id="PF25820"/>
    </source>
</evidence>
<comment type="caution">
    <text evidence="7">The sequence shown here is derived from an EMBL/GenBank/DDBJ whole genome shotgun (WGS) entry which is preliminary data.</text>
</comment>
<organism evidence="7 8">
    <name type="scientific">Polysphondylium violaceum</name>
    <dbReference type="NCBI Taxonomy" id="133409"/>
    <lineage>
        <taxon>Eukaryota</taxon>
        <taxon>Amoebozoa</taxon>
        <taxon>Evosea</taxon>
        <taxon>Eumycetozoa</taxon>
        <taxon>Dictyostelia</taxon>
        <taxon>Dictyosteliales</taxon>
        <taxon>Dictyosteliaceae</taxon>
        <taxon>Polysphondylium</taxon>
    </lineage>
</organism>
<dbReference type="PANTHER" id="PTHR31378">
    <property type="entry name" value="EGF-LIKE DOMAIN-CONTAINING PROTEIN-RELATED-RELATED"/>
    <property type="match status" value="1"/>
</dbReference>
<protein>
    <recommendedName>
        <fullName evidence="9">EGF-like domain-containing protein</fullName>
    </recommendedName>
</protein>
<dbReference type="InterPro" id="IPR057709">
    <property type="entry name" value="DUF7949"/>
</dbReference>
<feature type="compositionally biased region" description="Low complexity" evidence="1">
    <location>
        <begin position="983"/>
        <end position="1026"/>
    </location>
</feature>
<sequence>FRVLTPESLDRYASSDSNGIFKCKFSFTLAITENDQVGSIQVTAVTLTNKFSMITKKGYTYVFNFESIPFDVGLGSIDIDVNNQIGYQTTLNVPFHCNDVEFLYDTLYDSYQFNLLGPVAVFRVNNFVQEGPELTLTFTSQSLYLVKCELISFNVYKVMFGYSSGSLWGDVNNNLIVNIEHPNFATPIFNPITLKSNYISGNQITQGNLKVYPLSPTKENRYYRVYPYFEFSSTIDAPFLTVYSGVSSLISRLYPVMGNRTDGVFLNFLQVYSNTYSMVSFINNPGGVTNDQITFTSILATPSYSLTINTGSFVDGIIISNVNTNQPFREFQISPLVLSDRYISSITTPTLYPYAFSSGNAIQYQRSDEYFISPFAHGVYGFHYFNYMQEITLPSSNIDDTPPNIESVSYVTIANVIIYTVHITDDKSGFQKLIPYGNYTSLTSGTLLDGVYEFQVDLSKQVVSATKLAVCDFVLNCRDVFISSFQTSDGGNFKNDYEFKAISDINRIYWKYNNIDVSNDNVNNTLYICSSIQNLKPHLAQEKNLFNLLSSPSHSYDATLVTMGIYLDGCYEFDYVIYKNTMTGMAKYLFWMVDQTIESSYLETYFGEESKLKIKSINGDELGPLITNVQLLPGNSITIQLVDTSIEWLITIEDKFNGFKKGKITIAGDIGLVKYNFDLTTLDLISGDEKYGVYKLVVPILYKCKSQKYFIQYVELEDNMGYQTIYIQDGKYDGNLPDSMIHILHDVDTLSSIKTQCMWAQTDTEPPQLSSFTFSPNTIDTTFSGVEFDNTPRLVTFNFVVTDNEGVLNSSIPIIYLQDQSQSIIQKSSQLKSYGGNSASYQCKFNIPYGFGFPNGIKVSVFGMVDLQSNIRGYSMSQLFDAGFENTINVSPILNESISILSVTPHGRDYSQFFITGRNIRSTDLLAIQNKDYILLALNGPIINSGTFALFSYTSMPTFPFYITLRRGSNEYSNTFKVSLNESSSSSSDSSTAFSSSSDSSSMIASSDTNESSGNTSSNDQSSSGSPQECLNNCGGINNGKCKQYGCVCKSPWVGLDCSSQVIVIDPNIDPTLPQTNFTIPGTNDYFNQGANITFANQVLEMNPYSLKYSVNISQYSFSSSLNTIQLVLSASIQSSDGGVCSGIQLGDTVESESEFIKMQVDDHSLYGRFIKRGIVDGRIRQITNTPLNKEFKS</sequence>
<feature type="region of interest" description="Disordered" evidence="1">
    <location>
        <begin position="981"/>
        <end position="1026"/>
    </location>
</feature>
<feature type="domain" description="DUF7949" evidence="6">
    <location>
        <begin position="1032"/>
        <end position="1062"/>
    </location>
</feature>
<dbReference type="InterPro" id="IPR056645">
    <property type="entry name" value="DUF7743"/>
</dbReference>
<dbReference type="InterPro" id="IPR054484">
    <property type="entry name" value="ComC_SSD"/>
</dbReference>
<evidence type="ECO:0000259" key="2">
    <source>
        <dbReference type="Pfam" id="PF22933"/>
    </source>
</evidence>
<evidence type="ECO:0000256" key="1">
    <source>
        <dbReference type="SAM" id="MobiDB-lite"/>
    </source>
</evidence>
<dbReference type="EMBL" id="AJWJ01000965">
    <property type="protein sequence ID" value="KAF2068484.1"/>
    <property type="molecule type" value="Genomic_DNA"/>
</dbReference>
<dbReference type="PANTHER" id="PTHR31378:SF17">
    <property type="match status" value="1"/>
</dbReference>
<dbReference type="Proteomes" id="UP000695562">
    <property type="component" value="Unassembled WGS sequence"/>
</dbReference>
<dbReference type="InterPro" id="IPR055463">
    <property type="entry name" value="DUF7035"/>
</dbReference>
<proteinExistence type="predicted"/>
<gene>
    <name evidence="7" type="ORF">CYY_010190</name>
</gene>
<name>A0A8J4PJX2_9MYCE</name>
<evidence type="ECO:0000259" key="4">
    <source>
        <dbReference type="Pfam" id="PF23034"/>
    </source>
</evidence>
<feature type="domain" description="DUF7743" evidence="5">
    <location>
        <begin position="397"/>
        <end position="506"/>
    </location>
</feature>
<dbReference type="AlphaFoldDB" id="A0A8J4PJX2"/>
<dbReference type="Pfam" id="PF25820">
    <property type="entry name" value="DUF7949"/>
    <property type="match status" value="1"/>
</dbReference>
<dbReference type="Pfam" id="PF22933">
    <property type="entry name" value="ComC_SSD"/>
    <property type="match status" value="1"/>
</dbReference>
<feature type="domain" description="ComC supersandwich" evidence="2">
    <location>
        <begin position="1089"/>
        <end position="1183"/>
    </location>
</feature>
<evidence type="ECO:0000313" key="7">
    <source>
        <dbReference type="EMBL" id="KAF2068484.1"/>
    </source>
</evidence>
<evidence type="ECO:0000259" key="5">
    <source>
        <dbReference type="Pfam" id="PF24893"/>
    </source>
</evidence>
<feature type="non-terminal residue" evidence="7">
    <location>
        <position position="1194"/>
    </location>
</feature>
<evidence type="ECO:0000313" key="8">
    <source>
        <dbReference type="Proteomes" id="UP000695562"/>
    </source>
</evidence>
<feature type="non-terminal residue" evidence="7">
    <location>
        <position position="1"/>
    </location>
</feature>